<dbReference type="Proteomes" id="UP000225706">
    <property type="component" value="Unassembled WGS sequence"/>
</dbReference>
<accession>A0A2B4RU55</accession>
<dbReference type="GO" id="GO:0043139">
    <property type="term" value="F:5'-3' DNA helicase activity"/>
    <property type="evidence" value="ECO:0007669"/>
    <property type="project" value="UniProtKB-EC"/>
</dbReference>
<sequence>MIEIENMDDNCKEIYTSGLLKLYYDLVIPSADRNTEPLLMNELQELKVLMLAPTGKAAYNVKGNTIHSASAIPACQSLKIYKLLNLSRLKTVRCKLQGVKLLFIDKISMVGNTVFNAQINSRLKDIKGSSQTFGGVSIVAIWDLFQPQPVMGGYIFKHVEKDEYGKPSGLMWVQCHLAEVGEKTRHDNRQLYDEGIEPTWTPMKPVSTQFAVGRNRSEQVLRKQFQGRPAAAKMIHRSQDLQLEGYVRALSPVKAACNSRKPYFSCLNQTNQDKKVRVVCFNPPKKVNLPQAYSQKSPVKVGGIKRSSSTRFSNNQDQYQILKQAKMLPTLTHSEYNAKIGSSLLTVEQALSADLYKNIDVPAKVMSKHQNKQPILRNGKKNC</sequence>
<dbReference type="OrthoDB" id="5985686at2759"/>
<feature type="domain" description="DNA helicase Pif1-like DEAD-box helicase" evidence="2">
    <location>
        <begin position="46"/>
        <end position="152"/>
    </location>
</feature>
<dbReference type="STRING" id="50429.A0A2B4RU55"/>
<dbReference type="Gene3D" id="3.40.50.300">
    <property type="entry name" value="P-loop containing nucleotide triphosphate hydrolases"/>
    <property type="match status" value="1"/>
</dbReference>
<dbReference type="AlphaFoldDB" id="A0A2B4RU55"/>
<dbReference type="EC" id="5.6.2.3" evidence="1"/>
<keyword evidence="4" id="KW-1185">Reference proteome</keyword>
<proteinExistence type="inferred from homology"/>
<comment type="caution">
    <text evidence="3">The sequence shown here is derived from an EMBL/GenBank/DDBJ whole genome shotgun (WGS) entry which is preliminary data.</text>
</comment>
<dbReference type="EMBL" id="LSMT01000256">
    <property type="protein sequence ID" value="PFX21974.1"/>
    <property type="molecule type" value="Genomic_DNA"/>
</dbReference>
<dbReference type="PANTHER" id="PTHR47642">
    <property type="entry name" value="ATP-DEPENDENT DNA HELICASE"/>
    <property type="match status" value="1"/>
</dbReference>
<gene>
    <name evidence="3" type="primary">pif1</name>
    <name evidence="3" type="ORF">AWC38_SpisGene13520</name>
</gene>
<dbReference type="GO" id="GO:0006281">
    <property type="term" value="P:DNA repair"/>
    <property type="evidence" value="ECO:0007669"/>
    <property type="project" value="UniProtKB-KW"/>
</dbReference>
<protein>
    <recommendedName>
        <fullName evidence="1">ATP-dependent DNA helicase</fullName>
        <ecNumber evidence="1">5.6.2.3</ecNumber>
    </recommendedName>
</protein>
<evidence type="ECO:0000313" key="4">
    <source>
        <dbReference type="Proteomes" id="UP000225706"/>
    </source>
</evidence>
<dbReference type="Pfam" id="PF05970">
    <property type="entry name" value="PIF1"/>
    <property type="match status" value="1"/>
</dbReference>
<dbReference type="PANTHER" id="PTHR47642:SF5">
    <property type="entry name" value="ATP-DEPENDENT DNA HELICASE"/>
    <property type="match status" value="1"/>
</dbReference>
<dbReference type="GO" id="GO:0016887">
    <property type="term" value="F:ATP hydrolysis activity"/>
    <property type="evidence" value="ECO:0007669"/>
    <property type="project" value="RHEA"/>
</dbReference>
<reference evidence="4" key="1">
    <citation type="journal article" date="2017" name="bioRxiv">
        <title>Comparative analysis of the genomes of Stylophora pistillata and Acropora digitifera provides evidence for extensive differences between species of corals.</title>
        <authorList>
            <person name="Voolstra C.R."/>
            <person name="Li Y."/>
            <person name="Liew Y.J."/>
            <person name="Baumgarten S."/>
            <person name="Zoccola D."/>
            <person name="Flot J.-F."/>
            <person name="Tambutte S."/>
            <person name="Allemand D."/>
            <person name="Aranda M."/>
        </authorList>
    </citation>
    <scope>NUCLEOTIDE SEQUENCE [LARGE SCALE GENOMIC DNA]</scope>
</reference>
<evidence type="ECO:0000313" key="3">
    <source>
        <dbReference type="EMBL" id="PFX21974.1"/>
    </source>
</evidence>
<keyword evidence="1" id="KW-0547">Nucleotide-binding</keyword>
<keyword evidence="1" id="KW-0233">DNA recombination</keyword>
<name>A0A2B4RU55_STYPI</name>
<dbReference type="InterPro" id="IPR051055">
    <property type="entry name" value="PIF1_helicase"/>
</dbReference>
<dbReference type="InterPro" id="IPR027417">
    <property type="entry name" value="P-loop_NTPase"/>
</dbReference>
<evidence type="ECO:0000256" key="1">
    <source>
        <dbReference type="RuleBase" id="RU363044"/>
    </source>
</evidence>
<keyword evidence="1" id="KW-0234">DNA repair</keyword>
<dbReference type="GO" id="GO:0000723">
    <property type="term" value="P:telomere maintenance"/>
    <property type="evidence" value="ECO:0007669"/>
    <property type="project" value="InterPro"/>
</dbReference>
<keyword evidence="1" id="KW-0378">Hydrolase</keyword>
<dbReference type="InterPro" id="IPR010285">
    <property type="entry name" value="DNA_helicase_pif1-like_DEAD"/>
</dbReference>
<dbReference type="GO" id="GO:0005524">
    <property type="term" value="F:ATP binding"/>
    <property type="evidence" value="ECO:0007669"/>
    <property type="project" value="UniProtKB-KW"/>
</dbReference>
<comment type="similarity">
    <text evidence="1">Belongs to the helicase family.</text>
</comment>
<organism evidence="3 4">
    <name type="scientific">Stylophora pistillata</name>
    <name type="common">Smooth cauliflower coral</name>
    <dbReference type="NCBI Taxonomy" id="50429"/>
    <lineage>
        <taxon>Eukaryota</taxon>
        <taxon>Metazoa</taxon>
        <taxon>Cnidaria</taxon>
        <taxon>Anthozoa</taxon>
        <taxon>Hexacorallia</taxon>
        <taxon>Scleractinia</taxon>
        <taxon>Astrocoeniina</taxon>
        <taxon>Pocilloporidae</taxon>
        <taxon>Stylophora</taxon>
    </lineage>
</organism>
<comment type="catalytic activity">
    <reaction evidence="1">
        <text>ATP + H2O = ADP + phosphate + H(+)</text>
        <dbReference type="Rhea" id="RHEA:13065"/>
        <dbReference type="ChEBI" id="CHEBI:15377"/>
        <dbReference type="ChEBI" id="CHEBI:15378"/>
        <dbReference type="ChEBI" id="CHEBI:30616"/>
        <dbReference type="ChEBI" id="CHEBI:43474"/>
        <dbReference type="ChEBI" id="CHEBI:456216"/>
        <dbReference type="EC" id="5.6.2.3"/>
    </reaction>
</comment>
<keyword evidence="1" id="KW-0067">ATP-binding</keyword>
<keyword evidence="1" id="KW-0227">DNA damage</keyword>
<comment type="cofactor">
    <cofactor evidence="1">
        <name>Mg(2+)</name>
        <dbReference type="ChEBI" id="CHEBI:18420"/>
    </cofactor>
</comment>
<keyword evidence="1 3" id="KW-0347">Helicase</keyword>
<evidence type="ECO:0000259" key="2">
    <source>
        <dbReference type="Pfam" id="PF05970"/>
    </source>
</evidence>
<dbReference type="GO" id="GO:0006310">
    <property type="term" value="P:DNA recombination"/>
    <property type="evidence" value="ECO:0007669"/>
    <property type="project" value="UniProtKB-KW"/>
</dbReference>